<reference evidence="2 3" key="1">
    <citation type="submission" date="2018-04" db="EMBL/GenBank/DDBJ databases">
        <title>Novel species isolated from glacier.</title>
        <authorList>
            <person name="Liu Q."/>
            <person name="Xin Y.-H."/>
        </authorList>
    </citation>
    <scope>NUCLEOTIDE SEQUENCE [LARGE SCALE GENOMIC DNA]</scope>
    <source>
        <strain evidence="2 3">GT1R17</strain>
    </source>
</reference>
<evidence type="ECO:0000313" key="3">
    <source>
        <dbReference type="Proteomes" id="UP000244248"/>
    </source>
</evidence>
<comment type="caution">
    <text evidence="2">The sequence shown here is derived from an EMBL/GenBank/DDBJ whole genome shotgun (WGS) entry which is preliminary data.</text>
</comment>
<accession>A0A2T5MI90</accession>
<evidence type="ECO:0000256" key="1">
    <source>
        <dbReference type="SAM" id="MobiDB-lite"/>
    </source>
</evidence>
<name>A0A2T5MI90_9GAMM</name>
<feature type="region of interest" description="Disordered" evidence="1">
    <location>
        <begin position="1"/>
        <end position="69"/>
    </location>
</feature>
<dbReference type="RefSeq" id="WP_107939488.1">
    <property type="nucleotide sequence ID" value="NZ_QANS01000002.1"/>
</dbReference>
<dbReference type="AlphaFoldDB" id="A0A2T5MI90"/>
<dbReference type="EMBL" id="QANS01000002">
    <property type="protein sequence ID" value="PTU32296.1"/>
    <property type="molecule type" value="Genomic_DNA"/>
</dbReference>
<keyword evidence="3" id="KW-1185">Reference proteome</keyword>
<evidence type="ECO:0000313" key="2">
    <source>
        <dbReference type="EMBL" id="PTU32296.1"/>
    </source>
</evidence>
<sequence length="69" mass="7338">MNKTIEQRAGNSTDKSPSKSQDIGTDKVAPEVTQPSKTPEVTPTPVIPEIINPVSPTPGESKPILEKNS</sequence>
<organism evidence="2 3">
    <name type="scientific">Stenotrophobium rhamnosiphilum</name>
    <dbReference type="NCBI Taxonomy" id="2029166"/>
    <lineage>
        <taxon>Bacteria</taxon>
        <taxon>Pseudomonadati</taxon>
        <taxon>Pseudomonadota</taxon>
        <taxon>Gammaproteobacteria</taxon>
        <taxon>Nevskiales</taxon>
        <taxon>Nevskiaceae</taxon>
        <taxon>Stenotrophobium</taxon>
    </lineage>
</organism>
<feature type="compositionally biased region" description="Low complexity" evidence="1">
    <location>
        <begin position="38"/>
        <end position="54"/>
    </location>
</feature>
<gene>
    <name evidence="2" type="ORF">CJD38_06485</name>
</gene>
<dbReference type="Proteomes" id="UP000244248">
    <property type="component" value="Unassembled WGS sequence"/>
</dbReference>
<proteinExistence type="predicted"/>
<feature type="compositionally biased region" description="Polar residues" evidence="1">
    <location>
        <begin position="1"/>
        <end position="23"/>
    </location>
</feature>
<protein>
    <submittedName>
        <fullName evidence="2">Uncharacterized protein</fullName>
    </submittedName>
</protein>